<sequence length="63" mass="6691">MARFRNLSNILRDTRGASAVEYGLILAMIVLAMFAMLQGVASEAIGMWNDVATKTSDATGATP</sequence>
<proteinExistence type="predicted"/>
<evidence type="ECO:0000313" key="3">
    <source>
        <dbReference type="Proteomes" id="UP001165583"/>
    </source>
</evidence>
<name>A0ABT2I842_9SPHN</name>
<evidence type="ECO:0000256" key="1">
    <source>
        <dbReference type="SAM" id="Phobius"/>
    </source>
</evidence>
<keyword evidence="1" id="KW-0472">Membrane</keyword>
<evidence type="ECO:0000313" key="2">
    <source>
        <dbReference type="EMBL" id="MCT2400995.1"/>
    </source>
</evidence>
<reference evidence="2" key="1">
    <citation type="submission" date="2022-09" db="EMBL/GenBank/DDBJ databases">
        <title>Novosphingobium sp. Nov., a polycyclic aromatic hydrocarbon-degrading bacterium isolated form mangrove sediments in HongKong.</title>
        <authorList>
            <person name="Hu Z."/>
        </authorList>
    </citation>
    <scope>NUCLEOTIDE SEQUENCE</scope>
    <source>
        <strain evidence="2">HK4-1</strain>
    </source>
</reference>
<keyword evidence="1" id="KW-0812">Transmembrane</keyword>
<dbReference type="InterPro" id="IPR007047">
    <property type="entry name" value="Flp_Fap"/>
</dbReference>
<dbReference type="RefSeq" id="WP_260047019.1">
    <property type="nucleotide sequence ID" value="NZ_JANZXA010000011.1"/>
</dbReference>
<feature type="transmembrane region" description="Helical" evidence="1">
    <location>
        <begin position="20"/>
        <end position="41"/>
    </location>
</feature>
<comment type="caution">
    <text evidence="2">The sequence shown here is derived from an EMBL/GenBank/DDBJ whole genome shotgun (WGS) entry which is preliminary data.</text>
</comment>
<dbReference type="EMBL" id="JANZXA010000011">
    <property type="protein sequence ID" value="MCT2400995.1"/>
    <property type="molecule type" value="Genomic_DNA"/>
</dbReference>
<keyword evidence="3" id="KW-1185">Reference proteome</keyword>
<dbReference type="Pfam" id="PF04964">
    <property type="entry name" value="Flp_Fap"/>
    <property type="match status" value="1"/>
</dbReference>
<accession>A0ABT2I842</accession>
<dbReference type="Proteomes" id="UP001165583">
    <property type="component" value="Unassembled WGS sequence"/>
</dbReference>
<organism evidence="2 3">
    <name type="scientific">Novosphingobium mangrovi</name>
    <name type="common">ex Huang et al. 2023</name>
    <dbReference type="NCBI Taxonomy" id="2976432"/>
    <lineage>
        <taxon>Bacteria</taxon>
        <taxon>Pseudomonadati</taxon>
        <taxon>Pseudomonadota</taxon>
        <taxon>Alphaproteobacteria</taxon>
        <taxon>Sphingomonadales</taxon>
        <taxon>Sphingomonadaceae</taxon>
        <taxon>Novosphingobium</taxon>
    </lineage>
</organism>
<gene>
    <name evidence="2" type="ORF">NZK81_15685</name>
</gene>
<protein>
    <submittedName>
        <fullName evidence="2">Flp family type IVb pilin</fullName>
    </submittedName>
</protein>
<keyword evidence="1" id="KW-1133">Transmembrane helix</keyword>